<evidence type="ECO:0000313" key="1">
    <source>
        <dbReference type="EMBL" id="KAJ8681607.1"/>
    </source>
</evidence>
<gene>
    <name evidence="1" type="ORF">QAD02_017399</name>
</gene>
<dbReference type="EMBL" id="CM056741">
    <property type="protein sequence ID" value="KAJ8681607.1"/>
    <property type="molecule type" value="Genomic_DNA"/>
</dbReference>
<keyword evidence="2" id="KW-1185">Reference proteome</keyword>
<reference evidence="1" key="1">
    <citation type="submission" date="2023-04" db="EMBL/GenBank/DDBJ databases">
        <title>A chromosome-level genome assembly of the parasitoid wasp Eretmocerus hayati.</title>
        <authorList>
            <person name="Zhong Y."/>
            <person name="Liu S."/>
            <person name="Liu Y."/>
        </authorList>
    </citation>
    <scope>NUCLEOTIDE SEQUENCE</scope>
    <source>
        <strain evidence="1">ZJU_SS_LIU_2023</strain>
    </source>
</reference>
<sequence>MPLRSKVHWSVALVASHPTDDFSRKWMCTFEANVDSYISVAAELWLSKKRPRQSSSSDRHVNRGPGVYFIASAAGKALGRSCSAVTTYCSRAKASVGGLGTDCK</sequence>
<name>A0ACC2PE82_9HYME</name>
<dbReference type="Proteomes" id="UP001239111">
    <property type="component" value="Chromosome 1"/>
</dbReference>
<proteinExistence type="predicted"/>
<accession>A0ACC2PE82</accession>
<protein>
    <submittedName>
        <fullName evidence="1">Uncharacterized protein</fullName>
    </submittedName>
</protein>
<comment type="caution">
    <text evidence="1">The sequence shown here is derived from an EMBL/GenBank/DDBJ whole genome shotgun (WGS) entry which is preliminary data.</text>
</comment>
<organism evidence="1 2">
    <name type="scientific">Eretmocerus hayati</name>
    <dbReference type="NCBI Taxonomy" id="131215"/>
    <lineage>
        <taxon>Eukaryota</taxon>
        <taxon>Metazoa</taxon>
        <taxon>Ecdysozoa</taxon>
        <taxon>Arthropoda</taxon>
        <taxon>Hexapoda</taxon>
        <taxon>Insecta</taxon>
        <taxon>Pterygota</taxon>
        <taxon>Neoptera</taxon>
        <taxon>Endopterygota</taxon>
        <taxon>Hymenoptera</taxon>
        <taxon>Apocrita</taxon>
        <taxon>Proctotrupomorpha</taxon>
        <taxon>Chalcidoidea</taxon>
        <taxon>Aphelinidae</taxon>
        <taxon>Aphelininae</taxon>
        <taxon>Eretmocerus</taxon>
    </lineage>
</organism>
<evidence type="ECO:0000313" key="2">
    <source>
        <dbReference type="Proteomes" id="UP001239111"/>
    </source>
</evidence>